<evidence type="ECO:0000256" key="1">
    <source>
        <dbReference type="ARBA" id="ARBA00005417"/>
    </source>
</evidence>
<keyword evidence="8 9" id="KW-0131">Cell cycle</keyword>
<evidence type="ECO:0000256" key="2">
    <source>
        <dbReference type="ARBA" id="ARBA00020019"/>
    </source>
</evidence>
<protein>
    <recommendedName>
        <fullName evidence="2 9">Cell division ATP-binding protein FtsE</fullName>
    </recommendedName>
</protein>
<sequence>MVEFTSVSQNYSGILALDHVSFKIKRGEFISIVGPSGAGKSTIIKLLICEESPSTGKIIVAGRDITDLRSKELPFYRRKLGVVFQDFKLLPQKTVYENVAFALEVSDSSADEIREKVPDILENVGMLSKRENFPHELSGGEKQRTAIARALVHDPKILIADEPTGNLDPVNTWEIIELLFKINKTGTMVILATHNKEIVDVLKKRVITLRAGKLVADQAQGKYII</sequence>
<dbReference type="GO" id="GO:0022857">
    <property type="term" value="F:transmembrane transporter activity"/>
    <property type="evidence" value="ECO:0007669"/>
    <property type="project" value="TreeGrafter"/>
</dbReference>
<comment type="caution">
    <text evidence="11">The sequence shown here is derived from an EMBL/GenBank/DDBJ whole genome shotgun (WGS) entry which is preliminary data.</text>
</comment>
<accession>A0A0G0LDM3</accession>
<comment type="subunit">
    <text evidence="9">Homodimer. Forms a membrane-associated complex with FtsX.</text>
</comment>
<dbReference type="GO" id="GO:0005524">
    <property type="term" value="F:ATP binding"/>
    <property type="evidence" value="ECO:0007669"/>
    <property type="project" value="UniProtKB-UniRule"/>
</dbReference>
<evidence type="ECO:0000313" key="12">
    <source>
        <dbReference type="Proteomes" id="UP000033934"/>
    </source>
</evidence>
<keyword evidence="4 9" id="KW-0132">Cell division</keyword>
<dbReference type="InterPro" id="IPR003439">
    <property type="entry name" value="ABC_transporter-like_ATP-bd"/>
</dbReference>
<reference evidence="11 12" key="1">
    <citation type="journal article" date="2015" name="Nature">
        <title>rRNA introns, odd ribosomes, and small enigmatic genomes across a large radiation of phyla.</title>
        <authorList>
            <person name="Brown C.T."/>
            <person name="Hug L.A."/>
            <person name="Thomas B.C."/>
            <person name="Sharon I."/>
            <person name="Castelle C.J."/>
            <person name="Singh A."/>
            <person name="Wilkins M.J."/>
            <person name="Williams K.H."/>
            <person name="Banfield J.F."/>
        </authorList>
    </citation>
    <scope>NUCLEOTIDE SEQUENCE [LARGE SCALE GENOMIC DNA]</scope>
</reference>
<dbReference type="GO" id="GO:0005886">
    <property type="term" value="C:plasma membrane"/>
    <property type="evidence" value="ECO:0007669"/>
    <property type="project" value="UniProtKB-SubCell"/>
</dbReference>
<keyword evidence="5 9" id="KW-0547">Nucleotide-binding</keyword>
<dbReference type="PATRIC" id="fig|1618334.3.peg.273"/>
<dbReference type="InterPro" id="IPR027417">
    <property type="entry name" value="P-loop_NTPase"/>
</dbReference>
<dbReference type="InterPro" id="IPR003593">
    <property type="entry name" value="AAA+_ATPase"/>
</dbReference>
<dbReference type="SMART" id="SM00382">
    <property type="entry name" value="AAA"/>
    <property type="match status" value="1"/>
</dbReference>
<dbReference type="InterPro" id="IPR015854">
    <property type="entry name" value="ABC_transpr_LolD-like"/>
</dbReference>
<evidence type="ECO:0000259" key="10">
    <source>
        <dbReference type="PROSITE" id="PS50893"/>
    </source>
</evidence>
<feature type="domain" description="ABC transporter" evidence="10">
    <location>
        <begin position="2"/>
        <end position="225"/>
    </location>
</feature>
<gene>
    <name evidence="9" type="primary">ftsE</name>
    <name evidence="11" type="ORF">UT11_C0015G0010</name>
</gene>
<dbReference type="EMBL" id="LBVO01000015">
    <property type="protein sequence ID" value="KKQ90003.1"/>
    <property type="molecule type" value="Genomic_DNA"/>
</dbReference>
<organism evidence="11 12">
    <name type="scientific">Berkelbacteria bacterium GW2011_GWA2_38_9</name>
    <dbReference type="NCBI Taxonomy" id="1618334"/>
    <lineage>
        <taxon>Bacteria</taxon>
        <taxon>Candidatus Berkelbacteria</taxon>
    </lineage>
</organism>
<evidence type="ECO:0000256" key="3">
    <source>
        <dbReference type="ARBA" id="ARBA00022475"/>
    </source>
</evidence>
<dbReference type="PANTHER" id="PTHR24220:SF470">
    <property type="entry name" value="CELL DIVISION ATP-BINDING PROTEIN FTSE"/>
    <property type="match status" value="1"/>
</dbReference>
<dbReference type="NCBIfam" id="TIGR02673">
    <property type="entry name" value="FtsE"/>
    <property type="match status" value="1"/>
</dbReference>
<comment type="function">
    <text evidence="9">Part of the ABC transporter FtsEX involved in cellular division.</text>
</comment>
<dbReference type="AlphaFoldDB" id="A0A0G0LDM3"/>
<evidence type="ECO:0000256" key="9">
    <source>
        <dbReference type="RuleBase" id="RU365094"/>
    </source>
</evidence>
<dbReference type="Pfam" id="PF00005">
    <property type="entry name" value="ABC_tran"/>
    <property type="match status" value="1"/>
</dbReference>
<comment type="subcellular location">
    <subcellularLocation>
        <location evidence="9">Cell membrane</location>
        <topology evidence="9">Peripheral membrane protein</topology>
        <orientation evidence="9">Cytoplasmic side</orientation>
    </subcellularLocation>
</comment>
<keyword evidence="6 9" id="KW-0067">ATP-binding</keyword>
<dbReference type="Gene3D" id="3.40.50.300">
    <property type="entry name" value="P-loop containing nucleotide triphosphate hydrolases"/>
    <property type="match status" value="1"/>
</dbReference>
<dbReference type="PROSITE" id="PS50893">
    <property type="entry name" value="ABC_TRANSPORTER_2"/>
    <property type="match status" value="1"/>
</dbReference>
<keyword evidence="3 9" id="KW-1003">Cell membrane</keyword>
<evidence type="ECO:0000256" key="7">
    <source>
        <dbReference type="ARBA" id="ARBA00023136"/>
    </source>
</evidence>
<proteinExistence type="inferred from homology"/>
<dbReference type="InterPro" id="IPR005286">
    <property type="entry name" value="Cell_div_FtsE"/>
</dbReference>
<dbReference type="FunFam" id="3.40.50.300:FF:000056">
    <property type="entry name" value="Cell division ATP-binding protein FtsE"/>
    <property type="match status" value="1"/>
</dbReference>
<evidence type="ECO:0000256" key="6">
    <source>
        <dbReference type="ARBA" id="ARBA00022840"/>
    </source>
</evidence>
<dbReference type="GO" id="GO:0051301">
    <property type="term" value="P:cell division"/>
    <property type="evidence" value="ECO:0007669"/>
    <property type="project" value="UniProtKB-UniRule"/>
</dbReference>
<name>A0A0G0LDM3_9BACT</name>
<dbReference type="Proteomes" id="UP000033934">
    <property type="component" value="Unassembled WGS sequence"/>
</dbReference>
<dbReference type="SUPFAM" id="SSF52540">
    <property type="entry name" value="P-loop containing nucleoside triphosphate hydrolases"/>
    <property type="match status" value="1"/>
</dbReference>
<evidence type="ECO:0000256" key="5">
    <source>
        <dbReference type="ARBA" id="ARBA00022741"/>
    </source>
</evidence>
<keyword evidence="7 9" id="KW-0472">Membrane</keyword>
<evidence type="ECO:0000313" key="11">
    <source>
        <dbReference type="EMBL" id="KKQ90003.1"/>
    </source>
</evidence>
<evidence type="ECO:0000256" key="4">
    <source>
        <dbReference type="ARBA" id="ARBA00022618"/>
    </source>
</evidence>
<dbReference type="PANTHER" id="PTHR24220">
    <property type="entry name" value="IMPORT ATP-BINDING PROTEIN"/>
    <property type="match status" value="1"/>
</dbReference>
<dbReference type="GO" id="GO:0016887">
    <property type="term" value="F:ATP hydrolysis activity"/>
    <property type="evidence" value="ECO:0007669"/>
    <property type="project" value="InterPro"/>
</dbReference>
<comment type="similarity">
    <text evidence="1 9">Belongs to the ABC transporter superfamily.</text>
</comment>
<evidence type="ECO:0000256" key="8">
    <source>
        <dbReference type="ARBA" id="ARBA00023306"/>
    </source>
</evidence>